<evidence type="ECO:0000256" key="5">
    <source>
        <dbReference type="ARBA" id="ARBA00022692"/>
    </source>
</evidence>
<name>B9YDY7_9FIRM</name>
<dbReference type="Proteomes" id="UP000005950">
    <property type="component" value="Unassembled WGS sequence"/>
</dbReference>
<dbReference type="GO" id="GO:0005886">
    <property type="term" value="C:plasma membrane"/>
    <property type="evidence" value="ECO:0007669"/>
    <property type="project" value="UniProtKB-SubCell"/>
</dbReference>
<dbReference type="PANTHER" id="PTHR30012:SF0">
    <property type="entry name" value="TYPE II SECRETION SYSTEM PROTEIN F-RELATED"/>
    <property type="match status" value="1"/>
</dbReference>
<evidence type="ECO:0000256" key="3">
    <source>
        <dbReference type="ARBA" id="ARBA00022475"/>
    </source>
</evidence>
<dbReference type="RefSeq" id="WP_006061197.1">
    <property type="nucleotide sequence ID" value="NZ_GG657562.1"/>
</dbReference>
<feature type="transmembrane region" description="Helical" evidence="8">
    <location>
        <begin position="153"/>
        <end position="181"/>
    </location>
</feature>
<evidence type="ECO:0000256" key="8">
    <source>
        <dbReference type="SAM" id="Phobius"/>
    </source>
</evidence>
<dbReference type="AlphaFoldDB" id="B9YDY7"/>
<comment type="subcellular location">
    <subcellularLocation>
        <location evidence="1">Cell inner membrane</location>
        <topology evidence="1">Multi-pass membrane protein</topology>
    </subcellularLocation>
</comment>
<dbReference type="InterPro" id="IPR018076">
    <property type="entry name" value="T2SS_GspF_dom"/>
</dbReference>
<dbReference type="STRING" id="545696.HOLDEFILI_04061"/>
<evidence type="ECO:0000313" key="10">
    <source>
        <dbReference type="EMBL" id="EEF65801.1"/>
    </source>
</evidence>
<comment type="similarity">
    <text evidence="2">Belongs to the GSP F family.</text>
</comment>
<reference evidence="10 11" key="1">
    <citation type="submission" date="2008-12" db="EMBL/GenBank/DDBJ databases">
        <authorList>
            <person name="Fulton L."/>
            <person name="Clifton S."/>
            <person name="Fulton B."/>
            <person name="Xu J."/>
            <person name="Minx P."/>
            <person name="Pepin K.H."/>
            <person name="Johnson M."/>
            <person name="Bhonagiri V."/>
            <person name="Nash W.E."/>
            <person name="Mardis E.R."/>
            <person name="Wilson R.K."/>
        </authorList>
    </citation>
    <scope>NUCLEOTIDE SEQUENCE [LARGE SCALE GENOMIC DNA]</scope>
    <source>
        <strain evidence="10 11">DSM 12042</strain>
    </source>
</reference>
<keyword evidence="3" id="KW-1003">Cell membrane</keyword>
<feature type="domain" description="Type II secretion system protein GspF" evidence="9">
    <location>
        <begin position="13"/>
        <end position="134"/>
    </location>
</feature>
<dbReference type="Gene3D" id="1.20.81.30">
    <property type="entry name" value="Type II secretion system (T2SS), domain F"/>
    <property type="match status" value="2"/>
</dbReference>
<dbReference type="eggNOG" id="COG1459">
    <property type="taxonomic scope" value="Bacteria"/>
</dbReference>
<accession>B9YDY7</accession>
<dbReference type="FunFam" id="1.20.81.30:FF:000001">
    <property type="entry name" value="Type II secretion system protein F"/>
    <property type="match status" value="1"/>
</dbReference>
<evidence type="ECO:0000256" key="2">
    <source>
        <dbReference type="ARBA" id="ARBA00005745"/>
    </source>
</evidence>
<keyword evidence="7 8" id="KW-0472">Membrane</keyword>
<dbReference type="EMBL" id="ACCF01000255">
    <property type="protein sequence ID" value="EEF65801.1"/>
    <property type="molecule type" value="Genomic_DNA"/>
</dbReference>
<evidence type="ECO:0000256" key="7">
    <source>
        <dbReference type="ARBA" id="ARBA00023136"/>
    </source>
</evidence>
<reference evidence="10 11" key="2">
    <citation type="submission" date="2009-02" db="EMBL/GenBank/DDBJ databases">
        <title>Draft genome sequence of Holdemania filiformis DSM 12042.</title>
        <authorList>
            <person name="Sudarsanam P."/>
            <person name="Ley R."/>
            <person name="Guruge J."/>
            <person name="Turnbaugh P.J."/>
            <person name="Mahowald M."/>
            <person name="Liep D."/>
            <person name="Gordon J."/>
        </authorList>
    </citation>
    <scope>NUCLEOTIDE SEQUENCE [LARGE SCALE GENOMIC DNA]</scope>
    <source>
        <strain evidence="10 11">DSM 12042</strain>
    </source>
</reference>
<evidence type="ECO:0000256" key="4">
    <source>
        <dbReference type="ARBA" id="ARBA00022519"/>
    </source>
</evidence>
<dbReference type="OrthoDB" id="1733538at2"/>
<feature type="transmembrane region" description="Helical" evidence="8">
    <location>
        <begin position="316"/>
        <end position="337"/>
    </location>
</feature>
<keyword evidence="5 8" id="KW-0812">Transmembrane</keyword>
<proteinExistence type="inferred from homology"/>
<dbReference type="PRINTS" id="PR00812">
    <property type="entry name" value="BCTERIALGSPF"/>
</dbReference>
<evidence type="ECO:0000313" key="11">
    <source>
        <dbReference type="Proteomes" id="UP000005950"/>
    </source>
</evidence>
<evidence type="ECO:0000256" key="6">
    <source>
        <dbReference type="ARBA" id="ARBA00022989"/>
    </source>
</evidence>
<dbReference type="InterPro" id="IPR042094">
    <property type="entry name" value="T2SS_GspF_sf"/>
</dbReference>
<evidence type="ECO:0000259" key="9">
    <source>
        <dbReference type="Pfam" id="PF00482"/>
    </source>
</evidence>
<keyword evidence="6 8" id="KW-1133">Transmembrane helix</keyword>
<gene>
    <name evidence="10" type="ORF">HOLDEFILI_04061</name>
</gene>
<dbReference type="HOGENOM" id="CLU_035032_0_0_9"/>
<dbReference type="Pfam" id="PF00482">
    <property type="entry name" value="T2SSF"/>
    <property type="match status" value="2"/>
</dbReference>
<dbReference type="InterPro" id="IPR003004">
    <property type="entry name" value="GspF/PilC"/>
</dbReference>
<comment type="caution">
    <text evidence="10">The sequence shown here is derived from an EMBL/GenBank/DDBJ whole genome shotgun (WGS) entry which is preliminary data.</text>
</comment>
<keyword evidence="4" id="KW-0997">Cell inner membrane</keyword>
<evidence type="ECO:0000256" key="1">
    <source>
        <dbReference type="ARBA" id="ARBA00004429"/>
    </source>
</evidence>
<organism evidence="10 11">
    <name type="scientific">Holdemania filiformis DSM 12042</name>
    <dbReference type="NCBI Taxonomy" id="545696"/>
    <lineage>
        <taxon>Bacteria</taxon>
        <taxon>Bacillati</taxon>
        <taxon>Bacillota</taxon>
        <taxon>Erysipelotrichia</taxon>
        <taxon>Erysipelotrichales</taxon>
        <taxon>Erysipelotrichaceae</taxon>
        <taxon>Holdemania</taxon>
    </lineage>
</organism>
<sequence length="344" mass="37400">MKKIAGNECALLCQQLSMMISSGLSAEDGLGVVANDQPDAGLHDALLKIKNEMELGETLADSLERTEAFDAYMIRMVRIGEQTGYLDQVLDALAQYYQRMEKIRINLKNALTYPLILLIMVMVVVGVILFKVLPVFDEVLRNLGVSLTVPAQVLMQAGTVLIVASAAVSALVLIGAGVVGWRQLRNPQLSLTALFARVPLISGVCRELSLAQAAFALSLFTRSGVEISEALQGLETLIEHPGVKKQIRDCMQKMNAGENFDRALLDCGLFKEAYARMIGIGLRAGRGDEMIAQVAERYDDDTETAVNQFLNTIEPLMIVLLSVIVGAILLSVMLPLMNIMSSIG</sequence>
<dbReference type="PANTHER" id="PTHR30012">
    <property type="entry name" value="GENERAL SECRETION PATHWAY PROTEIN"/>
    <property type="match status" value="1"/>
</dbReference>
<feature type="transmembrane region" description="Helical" evidence="8">
    <location>
        <begin position="110"/>
        <end position="133"/>
    </location>
</feature>
<feature type="domain" description="Type II secretion system protein GspF" evidence="9">
    <location>
        <begin position="217"/>
        <end position="335"/>
    </location>
</feature>
<protein>
    <submittedName>
        <fullName evidence="10">Bacterial type II secretion system domain protein F</fullName>
    </submittedName>
</protein>